<dbReference type="Pfam" id="PF00078">
    <property type="entry name" value="RVT_1"/>
    <property type="match status" value="1"/>
</dbReference>
<evidence type="ECO:0000313" key="3">
    <source>
        <dbReference type="EMBL" id="GMF17234.1"/>
    </source>
</evidence>
<feature type="domain" description="Reverse transcriptase" evidence="2">
    <location>
        <begin position="92"/>
        <end position="183"/>
    </location>
</feature>
<dbReference type="Proteomes" id="UP001165121">
    <property type="component" value="Unassembled WGS sequence"/>
</dbReference>
<dbReference type="InterPro" id="IPR053134">
    <property type="entry name" value="RNA-dir_DNA_polymerase"/>
</dbReference>
<dbReference type="CDD" id="cd01647">
    <property type="entry name" value="RT_LTR"/>
    <property type="match status" value="1"/>
</dbReference>
<evidence type="ECO:0000313" key="4">
    <source>
        <dbReference type="Proteomes" id="UP001165121"/>
    </source>
</evidence>
<dbReference type="PANTHER" id="PTHR24559:SF444">
    <property type="entry name" value="REVERSE TRANSCRIPTASE DOMAIN-CONTAINING PROTEIN"/>
    <property type="match status" value="1"/>
</dbReference>
<dbReference type="InterPro" id="IPR000477">
    <property type="entry name" value="RT_dom"/>
</dbReference>
<dbReference type="AlphaFoldDB" id="A0A9W6TP76"/>
<evidence type="ECO:0000256" key="1">
    <source>
        <dbReference type="SAM" id="MobiDB-lite"/>
    </source>
</evidence>
<accession>A0A9W6TP76</accession>
<feature type="compositionally biased region" description="Polar residues" evidence="1">
    <location>
        <begin position="59"/>
        <end position="71"/>
    </location>
</feature>
<protein>
    <submittedName>
        <fullName evidence="3">Unnamed protein product</fullName>
    </submittedName>
</protein>
<dbReference type="InterPro" id="IPR043502">
    <property type="entry name" value="DNA/RNA_pol_sf"/>
</dbReference>
<feature type="region of interest" description="Disordered" evidence="1">
    <location>
        <begin position="45"/>
        <end position="71"/>
    </location>
</feature>
<dbReference type="OrthoDB" id="95599at2759"/>
<sequence>MSWKLFARDLHDGRIEQTCILSDVERMKWEAEQLKQLVTEGTNALSAKSKKNASTSKAVTHSSRAPSTRSCAKTGSIRSRCVRATYLSRPSGMLWEWLVMPQGLKNAPATFNKCVTHLLRSVRDFAPSYFDDVFIHSGAVNGKSDVEMHKEHLRKLFALMRKHKLYANLKKCIFEASEIPVLAYAQRARYLVSNIVTNPIDEATKVVTFMKGHSDGPVKTNLFREYPSVGPPAGDAVERVDTGHAVSKTAAPSESHSHCKKQDVKLNFVILKVNSKREKEVGVDTVLSSIGLRAARARVDTADMLLISACSFGLDGTGYPSPLKEGATAPSTLGTRGCLMAFT</sequence>
<feature type="compositionally biased region" description="Low complexity" evidence="1">
    <location>
        <begin position="45"/>
        <end position="58"/>
    </location>
</feature>
<organism evidence="3 4">
    <name type="scientific">Phytophthora fragariaefolia</name>
    <dbReference type="NCBI Taxonomy" id="1490495"/>
    <lineage>
        <taxon>Eukaryota</taxon>
        <taxon>Sar</taxon>
        <taxon>Stramenopiles</taxon>
        <taxon>Oomycota</taxon>
        <taxon>Peronosporomycetes</taxon>
        <taxon>Peronosporales</taxon>
        <taxon>Peronosporaceae</taxon>
        <taxon>Phytophthora</taxon>
    </lineage>
</organism>
<dbReference type="InterPro" id="IPR043128">
    <property type="entry name" value="Rev_trsase/Diguanyl_cyclase"/>
</dbReference>
<dbReference type="Gene3D" id="3.30.70.270">
    <property type="match status" value="1"/>
</dbReference>
<evidence type="ECO:0000259" key="2">
    <source>
        <dbReference type="Pfam" id="PF00078"/>
    </source>
</evidence>
<name>A0A9W6TP76_9STRA</name>
<proteinExistence type="predicted"/>
<gene>
    <name evidence="3" type="ORF">Pfra01_000112800</name>
</gene>
<keyword evidence="4" id="KW-1185">Reference proteome</keyword>
<dbReference type="EMBL" id="BSXT01000090">
    <property type="protein sequence ID" value="GMF17234.1"/>
    <property type="molecule type" value="Genomic_DNA"/>
</dbReference>
<comment type="caution">
    <text evidence="3">The sequence shown here is derived from an EMBL/GenBank/DDBJ whole genome shotgun (WGS) entry which is preliminary data.</text>
</comment>
<dbReference type="SUPFAM" id="SSF56672">
    <property type="entry name" value="DNA/RNA polymerases"/>
    <property type="match status" value="1"/>
</dbReference>
<reference evidence="3" key="1">
    <citation type="submission" date="2023-04" db="EMBL/GenBank/DDBJ databases">
        <title>Phytophthora fragariaefolia NBRC 109709.</title>
        <authorList>
            <person name="Ichikawa N."/>
            <person name="Sato H."/>
            <person name="Tonouchi N."/>
        </authorList>
    </citation>
    <scope>NUCLEOTIDE SEQUENCE</scope>
    <source>
        <strain evidence="3">NBRC 109709</strain>
    </source>
</reference>
<dbReference type="PANTHER" id="PTHR24559">
    <property type="entry name" value="TRANSPOSON TY3-I GAG-POL POLYPROTEIN"/>
    <property type="match status" value="1"/>
</dbReference>